<dbReference type="InterPro" id="IPR024047">
    <property type="entry name" value="MM3350-like_sf"/>
</dbReference>
<dbReference type="RefSeq" id="WP_085881315.1">
    <property type="nucleotide sequence ID" value="NZ_FWFZ01000094.1"/>
</dbReference>
<reference evidence="2 3" key="1">
    <citation type="submission" date="2017-03" db="EMBL/GenBank/DDBJ databases">
        <authorList>
            <person name="Afonso C.L."/>
            <person name="Miller P.J."/>
            <person name="Scott M.A."/>
            <person name="Spackman E."/>
            <person name="Goraichik I."/>
            <person name="Dimitrov K.M."/>
            <person name="Suarez D.L."/>
            <person name="Swayne D.E."/>
        </authorList>
    </citation>
    <scope>NUCLEOTIDE SEQUENCE [LARGE SCALE GENOMIC DNA]</scope>
    <source>
        <strain evidence="2 3">CECT 7023</strain>
    </source>
</reference>
<dbReference type="PANTHER" id="PTHR41878:SF1">
    <property type="entry name" value="TNPR PROTEIN"/>
    <property type="match status" value="1"/>
</dbReference>
<dbReference type="InterPro" id="IPR012912">
    <property type="entry name" value="Plasmid_pRiA4b_Orf3-like"/>
</dbReference>
<dbReference type="SUPFAM" id="SSF159941">
    <property type="entry name" value="MM3350-like"/>
    <property type="match status" value="1"/>
</dbReference>
<feature type="domain" description="Plasmid pRiA4b Orf3-like" evidence="1">
    <location>
        <begin position="5"/>
        <end position="174"/>
    </location>
</feature>
<dbReference type="Pfam" id="PF07929">
    <property type="entry name" value="PRiA4_ORF3"/>
    <property type="match status" value="1"/>
</dbReference>
<dbReference type="OrthoDB" id="9816539at2"/>
<gene>
    <name evidence="2" type="ORF">ROA7023_04685</name>
</gene>
<dbReference type="PANTHER" id="PTHR41878">
    <property type="entry name" value="LEXA REPRESSOR-RELATED"/>
    <property type="match status" value="1"/>
</dbReference>
<protein>
    <submittedName>
        <fullName evidence="2">Plasmid pRiA4b ORF-3-like protein</fullName>
    </submittedName>
</protein>
<evidence type="ECO:0000313" key="2">
    <source>
        <dbReference type="EMBL" id="SLN78036.1"/>
    </source>
</evidence>
<sequence length="204" mass="23906">MSETVARIRIELEDTDPLVWRELDLPMSTTLAALHDIIQVVMDWWDYHLYEFVIGDKIYGEPHPDDEIYERKVYKARAIRLGTLLDRDVRAFVYVYDFGDNWRHRITVESVRQGDADTVYPKFIAGARRAPPEDVGGITGFEEFLEAVSDPEHEDHERLLEWYGKPFDPEDIDERSLHVSINDFAARRRGPLLRHRGDARKKPL</sequence>
<accession>A0A1Y5U0M4</accession>
<organism evidence="2 3">
    <name type="scientific">Roseisalinus antarcticus</name>
    <dbReference type="NCBI Taxonomy" id="254357"/>
    <lineage>
        <taxon>Bacteria</taxon>
        <taxon>Pseudomonadati</taxon>
        <taxon>Pseudomonadota</taxon>
        <taxon>Alphaproteobacteria</taxon>
        <taxon>Rhodobacterales</taxon>
        <taxon>Roseobacteraceae</taxon>
        <taxon>Roseisalinus</taxon>
    </lineage>
</organism>
<dbReference type="Proteomes" id="UP000193900">
    <property type="component" value="Unassembled WGS sequence"/>
</dbReference>
<name>A0A1Y5U0M4_9RHOB</name>
<evidence type="ECO:0000259" key="1">
    <source>
        <dbReference type="Pfam" id="PF07929"/>
    </source>
</evidence>
<dbReference type="AlphaFoldDB" id="A0A1Y5U0M4"/>
<keyword evidence="3" id="KW-1185">Reference proteome</keyword>
<dbReference type="Gene3D" id="3.10.290.30">
    <property type="entry name" value="MM3350-like"/>
    <property type="match status" value="1"/>
</dbReference>
<proteinExistence type="predicted"/>
<dbReference type="EMBL" id="FWFZ01000094">
    <property type="protein sequence ID" value="SLN78036.1"/>
    <property type="molecule type" value="Genomic_DNA"/>
</dbReference>
<evidence type="ECO:0000313" key="3">
    <source>
        <dbReference type="Proteomes" id="UP000193900"/>
    </source>
</evidence>